<dbReference type="RefSeq" id="WP_123553070.1">
    <property type="nucleotide sequence ID" value="NZ_RJVJ01000001.1"/>
</dbReference>
<gene>
    <name evidence="1" type="ORF">EDD39_0384</name>
</gene>
<reference evidence="1 2" key="1">
    <citation type="submission" date="2018-11" db="EMBL/GenBank/DDBJ databases">
        <title>Sequencing the genomes of 1000 actinobacteria strains.</title>
        <authorList>
            <person name="Klenk H.-P."/>
        </authorList>
    </citation>
    <scope>NUCLEOTIDE SEQUENCE [LARGE SCALE GENOMIC DNA]</scope>
    <source>
        <strain evidence="1 2">DSM 44780</strain>
    </source>
</reference>
<organism evidence="1 2">
    <name type="scientific">Kitasatospora cineracea</name>
    <dbReference type="NCBI Taxonomy" id="88074"/>
    <lineage>
        <taxon>Bacteria</taxon>
        <taxon>Bacillati</taxon>
        <taxon>Actinomycetota</taxon>
        <taxon>Actinomycetes</taxon>
        <taxon>Kitasatosporales</taxon>
        <taxon>Streptomycetaceae</taxon>
        <taxon>Kitasatospora</taxon>
    </lineage>
</organism>
<sequence>MPASLSLVSESCPACFGTLRVADPDGALSGTVGLLVPCDCVGHLYGQDGRCPCHIAVWGENDGHTGWVPIPLEEFEDDGPFFRPCAVHAPTLLPVLAVAA</sequence>
<dbReference type="AlphaFoldDB" id="A0A8G1UE32"/>
<protein>
    <submittedName>
        <fullName evidence="1">Uncharacterized protein</fullName>
    </submittedName>
</protein>
<comment type="caution">
    <text evidence="1">The sequence shown here is derived from an EMBL/GenBank/DDBJ whole genome shotgun (WGS) entry which is preliminary data.</text>
</comment>
<proteinExistence type="predicted"/>
<accession>A0A8G1UE32</accession>
<dbReference type="EMBL" id="RJVJ01000001">
    <property type="protein sequence ID" value="ROR42268.1"/>
    <property type="molecule type" value="Genomic_DNA"/>
</dbReference>
<evidence type="ECO:0000313" key="2">
    <source>
        <dbReference type="Proteomes" id="UP000267408"/>
    </source>
</evidence>
<name>A0A8G1UE32_9ACTN</name>
<dbReference type="Proteomes" id="UP000267408">
    <property type="component" value="Unassembled WGS sequence"/>
</dbReference>
<evidence type="ECO:0000313" key="1">
    <source>
        <dbReference type="EMBL" id="ROR42268.1"/>
    </source>
</evidence>